<dbReference type="Proteomes" id="UP000025227">
    <property type="component" value="Unplaced"/>
</dbReference>
<dbReference type="InterPro" id="IPR017871">
    <property type="entry name" value="ABC_transporter-like_CS"/>
</dbReference>
<dbReference type="Pfam" id="PF12698">
    <property type="entry name" value="ABC2_membrane_3"/>
    <property type="match status" value="2"/>
</dbReference>
<comment type="subcellular location">
    <subcellularLocation>
        <location evidence="1">Membrane</location>
        <topology evidence="1">Multi-pass membrane protein</topology>
    </subcellularLocation>
</comment>
<evidence type="ECO:0000313" key="10">
    <source>
        <dbReference type="WBParaSite" id="HCON_00193610-00001"/>
    </source>
</evidence>
<feature type="domain" description="ABC transporter" evidence="8">
    <location>
        <begin position="1285"/>
        <end position="1509"/>
    </location>
</feature>
<dbReference type="InterPro" id="IPR013525">
    <property type="entry name" value="ABC2_TM"/>
</dbReference>
<feature type="domain" description="ABC transporter" evidence="8">
    <location>
        <begin position="496"/>
        <end position="726"/>
    </location>
</feature>
<feature type="transmembrane region" description="Helical" evidence="7">
    <location>
        <begin position="24"/>
        <end position="45"/>
    </location>
</feature>
<keyword evidence="3" id="KW-0547">Nucleotide-binding</keyword>
<dbReference type="SMART" id="SM00382">
    <property type="entry name" value="AAA"/>
    <property type="match status" value="2"/>
</dbReference>
<dbReference type="GO" id="GO:0005524">
    <property type="term" value="F:ATP binding"/>
    <property type="evidence" value="ECO:0007669"/>
    <property type="project" value="UniProtKB-KW"/>
</dbReference>
<keyword evidence="4" id="KW-0067">ATP-binding</keyword>
<dbReference type="GO" id="GO:0016020">
    <property type="term" value="C:membrane"/>
    <property type="evidence" value="ECO:0007669"/>
    <property type="project" value="UniProtKB-SubCell"/>
</dbReference>
<evidence type="ECO:0000313" key="9">
    <source>
        <dbReference type="Proteomes" id="UP000025227"/>
    </source>
</evidence>
<feature type="transmembrane region" description="Helical" evidence="7">
    <location>
        <begin position="381"/>
        <end position="399"/>
    </location>
</feature>
<dbReference type="InterPro" id="IPR026082">
    <property type="entry name" value="ABCA"/>
</dbReference>
<feature type="transmembrane region" description="Helical" evidence="7">
    <location>
        <begin position="1076"/>
        <end position="1102"/>
    </location>
</feature>
<feature type="transmembrane region" description="Helical" evidence="7">
    <location>
        <begin position="293"/>
        <end position="314"/>
    </location>
</feature>
<dbReference type="InterPro" id="IPR003439">
    <property type="entry name" value="ABC_transporter-like_ATP-bd"/>
</dbReference>
<proteinExistence type="predicted"/>
<evidence type="ECO:0000256" key="6">
    <source>
        <dbReference type="ARBA" id="ARBA00023136"/>
    </source>
</evidence>
<evidence type="ECO:0000256" key="3">
    <source>
        <dbReference type="ARBA" id="ARBA00022741"/>
    </source>
</evidence>
<organism evidence="9 10">
    <name type="scientific">Haemonchus contortus</name>
    <name type="common">Barber pole worm</name>
    <dbReference type="NCBI Taxonomy" id="6289"/>
    <lineage>
        <taxon>Eukaryota</taxon>
        <taxon>Metazoa</taxon>
        <taxon>Ecdysozoa</taxon>
        <taxon>Nematoda</taxon>
        <taxon>Chromadorea</taxon>
        <taxon>Rhabditida</taxon>
        <taxon>Rhabditina</taxon>
        <taxon>Rhabditomorpha</taxon>
        <taxon>Strongyloidea</taxon>
        <taxon>Trichostrongylidae</taxon>
        <taxon>Haemonchus</taxon>
    </lineage>
</organism>
<dbReference type="FunFam" id="3.40.50.300:FF:001598">
    <property type="entry name" value="ABC transporter ced-7"/>
    <property type="match status" value="1"/>
</dbReference>
<feature type="transmembrane region" description="Helical" evidence="7">
    <location>
        <begin position="1142"/>
        <end position="1166"/>
    </location>
</feature>
<accession>A0A7I4Z6F2</accession>
<feature type="transmembrane region" description="Helical" evidence="7">
    <location>
        <begin position="866"/>
        <end position="884"/>
    </location>
</feature>
<evidence type="ECO:0000256" key="5">
    <source>
        <dbReference type="ARBA" id="ARBA00022989"/>
    </source>
</evidence>
<feature type="transmembrane region" description="Helical" evidence="7">
    <location>
        <begin position="326"/>
        <end position="351"/>
    </location>
</feature>
<protein>
    <submittedName>
        <fullName evidence="10">ABC transporter domain-containing protein</fullName>
    </submittedName>
</protein>
<dbReference type="InterPro" id="IPR003593">
    <property type="entry name" value="AAA+_ATPase"/>
</dbReference>
<dbReference type="GO" id="GO:0140359">
    <property type="term" value="F:ABC-type transporter activity"/>
    <property type="evidence" value="ECO:0007669"/>
    <property type="project" value="InterPro"/>
</dbReference>
<dbReference type="GO" id="GO:0005319">
    <property type="term" value="F:lipid transporter activity"/>
    <property type="evidence" value="ECO:0007669"/>
    <property type="project" value="TreeGrafter"/>
</dbReference>
<dbReference type="CDD" id="cd03263">
    <property type="entry name" value="ABC_subfamily_A"/>
    <property type="match status" value="2"/>
</dbReference>
<dbReference type="PANTHER" id="PTHR19229">
    <property type="entry name" value="ATP-BINDING CASSETTE TRANSPORTER SUBFAMILY A ABCA"/>
    <property type="match status" value="1"/>
</dbReference>
<sequence>MCDCLRQLWLLTHKNLILSRRNKVWTLFEVILPIIFLLPVTLLVVRGGTVKLLPGKSFEPMPLEGGAGDIGVPVFHHWGSILDRWCKRRHRVIAYSTHENPDSAEDLMNKLAARFSSSFIKVDVVYIKDEALLRHELRTDLDRGCSNRFAGGLIFNRFDTKAAKLDYKLLVPDGSDNWNMEWGEPFDLNEWSYERVPREPPYWSSAFLSLQYGIDSLFIEASSAKITIPPKLRLRRMPLGSYSLNGIAVFLAISSYAWGLCVFILVIHTTREIVSEKSTVKEYLSVMGLSAPVFYLSHVLYATGKCFIIFSICITPLTFHLEPLSVSLFLVTIALYGVSAVVFAALISSLFKTPNTALKVVIVLWVILVAARSIAPRADKILFCALYSLNPNAALYYILKTIADYKHSEVELSWSKSFEGFTLRFTPGAALVMLLVDVIWMSGATLLFDFMFSDSDFTLFKLPYRKKYLGEFDINPEQNDSKKEIDEGLLKTQAGISVRRLVKVWTSTGEHAVDGMSLEAYVGQVTVLLGQNGAGKSTTFSIICGITAPTAGNVFICGLDIQQYRSESRKRIGLCPQANAHFSKLTVDEHLWLIHGIKGASGDYKVEGQKLLDQLKLDEKSNELAKNLSGGQKRKLSVSMAVIGHSSVVLLDEPTAGMDPGARRDVEALLETIKVDRTVLLTTHYMDEAELLGDRIAIMVHGRVHCCGTLQFLKKRFGTGYLMTVVVDEKASTQDIAETLAETAARYIPGAEKGKVHGKQFEIILPKGQQESFPQFFEYLERSKDSLKITSFGLSLNTLEQVFLRITENVDPSDMIDFVDRSISRNEELIRAQRVARHKCCALVFAQLCALFTKRFLYFIRNWPQLFGQVLVPLAILISIAYYSRIKEETYGRKESERMLSIASFGPSRIPVKVKHRSPLVNAYIDIVSKGPEAKVYELGPNDNLTTWVDHLPRLMPAPGFGAVFDQDAVEVLFNLEAYHSSPVSINAYDNARLKVETNAPDGIIRTYLHAYLPNSSIGEKSSFRLVLSQKDVDKALGPFLVLALTLVTSPFVIFLVEERVSKFAHQQSLTGISPILFWTSSFLFDFLFYSIVCACLLAVFIKCGWMEGYLGFVILLFALYFWSCVPLIYAISFIFSSPSKANVFLILWQLVAAYAAMMSVVFFTLGEMIQSQFSEMIKSLFLCLLPSFALGNATVTVGIAAAEKFLPDMLWEWDVLGKSITLMLVFGCFSSLLFLTFQFKVVRYCWFLFWDQRKNHSRVAHEDNEKAEAEERVDVVQFSDDLALEVKDLCKMYGDLRAVDGLTLSVRNSECFGLLGANGAGKTTTFDILTGQSFATSGTARIGKKDVTKQICIGYCPQFDALLSDLTGRESLEILARMHGFPHPADITDVVLRVVGMTNHADKLVRYCSGGQRRKISVGLAMLAPTRVIILDEPTAGIDPKARREIWKALSVIRDSSETAILLTSHSMDECEALCSRIAILHRGRMVAIGTSQQLKSRFGNSYTISMVAPGLESRDAVIDAVKVAFPKAVLKTPKGSLTLSLKWEIPKSESDRWSSLFRDVQTLATSLGIVDFCVTQSSLEETFLRLSRDSESDDTDSSSSR</sequence>
<feature type="transmembrane region" description="Helical" evidence="7">
    <location>
        <begin position="429"/>
        <end position="452"/>
    </location>
</feature>
<dbReference type="FunFam" id="3.40.50.300:FF:000933">
    <property type="entry name" value="ABC transporter A family member 7"/>
    <property type="match status" value="1"/>
</dbReference>
<dbReference type="Gene3D" id="3.40.50.300">
    <property type="entry name" value="P-loop containing nucleotide triphosphate hydrolases"/>
    <property type="match status" value="2"/>
</dbReference>
<dbReference type="PROSITE" id="PS50893">
    <property type="entry name" value="ABC_TRANSPORTER_2"/>
    <property type="match status" value="2"/>
</dbReference>
<keyword evidence="9" id="KW-1185">Reference proteome</keyword>
<evidence type="ECO:0000259" key="8">
    <source>
        <dbReference type="PROSITE" id="PS50893"/>
    </source>
</evidence>
<dbReference type="GO" id="GO:0016887">
    <property type="term" value="F:ATP hydrolysis activity"/>
    <property type="evidence" value="ECO:0007669"/>
    <property type="project" value="InterPro"/>
</dbReference>
<dbReference type="OMA" id="LSVCMAM"/>
<dbReference type="PROSITE" id="PS00211">
    <property type="entry name" value="ABC_TRANSPORTER_1"/>
    <property type="match status" value="2"/>
</dbReference>
<feature type="transmembrane region" description="Helical" evidence="7">
    <location>
        <begin position="1223"/>
        <end position="1250"/>
    </location>
</feature>
<feature type="transmembrane region" description="Helical" evidence="7">
    <location>
        <begin position="1109"/>
        <end position="1136"/>
    </location>
</feature>
<evidence type="ECO:0000256" key="7">
    <source>
        <dbReference type="SAM" id="Phobius"/>
    </source>
</evidence>
<feature type="transmembrane region" description="Helical" evidence="7">
    <location>
        <begin position="357"/>
        <end position="374"/>
    </location>
</feature>
<evidence type="ECO:0000256" key="1">
    <source>
        <dbReference type="ARBA" id="ARBA00004141"/>
    </source>
</evidence>
<name>A0A7I4Z6F2_HAECO</name>
<keyword evidence="6 7" id="KW-0472">Membrane</keyword>
<dbReference type="InterPro" id="IPR027417">
    <property type="entry name" value="P-loop_NTPase"/>
</dbReference>
<dbReference type="OrthoDB" id="10255969at2759"/>
<reference evidence="10" key="1">
    <citation type="submission" date="2020-12" db="UniProtKB">
        <authorList>
            <consortium name="WormBaseParasite"/>
        </authorList>
    </citation>
    <scope>IDENTIFICATION</scope>
    <source>
        <strain evidence="10">MHco3</strain>
    </source>
</reference>
<dbReference type="WBParaSite" id="HCON_00193610-00001">
    <property type="protein sequence ID" value="HCON_00193610-00001"/>
    <property type="gene ID" value="HCON_00193610"/>
</dbReference>
<dbReference type="SUPFAM" id="SSF52540">
    <property type="entry name" value="P-loop containing nucleoside triphosphate hydrolases"/>
    <property type="match status" value="2"/>
</dbReference>
<feature type="transmembrane region" description="Helical" evidence="7">
    <location>
        <begin position="242"/>
        <end position="267"/>
    </location>
</feature>
<feature type="transmembrane region" description="Helical" evidence="7">
    <location>
        <begin position="1036"/>
        <end position="1056"/>
    </location>
</feature>
<keyword evidence="5 7" id="KW-1133">Transmembrane helix</keyword>
<evidence type="ECO:0000256" key="4">
    <source>
        <dbReference type="ARBA" id="ARBA00022840"/>
    </source>
</evidence>
<dbReference type="PANTHER" id="PTHR19229:SF271">
    <property type="entry name" value="ABC TRANSPORTER CED-7"/>
    <property type="match status" value="1"/>
</dbReference>
<evidence type="ECO:0000256" key="2">
    <source>
        <dbReference type="ARBA" id="ARBA00022692"/>
    </source>
</evidence>
<keyword evidence="2 7" id="KW-0812">Transmembrane</keyword>
<feature type="transmembrane region" description="Helical" evidence="7">
    <location>
        <begin position="1178"/>
        <end position="1203"/>
    </location>
</feature>
<dbReference type="Pfam" id="PF00005">
    <property type="entry name" value="ABC_tran"/>
    <property type="match status" value="2"/>
</dbReference>